<dbReference type="EMBL" id="CM011688">
    <property type="protein sequence ID" value="TMS09622.1"/>
    <property type="molecule type" value="Genomic_DNA"/>
</dbReference>
<evidence type="ECO:0000313" key="1">
    <source>
        <dbReference type="EMBL" id="TMS09622.1"/>
    </source>
</evidence>
<keyword evidence="2" id="KW-1185">Reference proteome</keyword>
<sequence length="312" mass="35043">MGNMHCPAEDASHLASLARDVCPFPNYNPNPLFVNMLSPNSSLHLRKHYMEVQSSLTPMQLEDFTQGLRRTFGKEGKVTLGGVGVVALSLAVLFDTLAKQAKGECLSDSGPIPGLFIKNQRGYYPPHVYTISEYLRLVPHIANNPTMMREETERYFKQLGLDDQSLAKLGENHTVPLEEDTTTINLMLGQFFLGHLNLHLVRIKNGTSNELIQVESRPIVNPIINLNCNREIAEKDFLAVVQKSDSYTQEAFKRCTNEGDMSMTWLYFVAKLEFVDVMFLPLTSIGNITADSMIAQREDFALKADALGKWDK</sequence>
<protein>
    <submittedName>
        <fullName evidence="1">Uncharacterized protein</fullName>
    </submittedName>
</protein>
<evidence type="ECO:0000313" key="2">
    <source>
        <dbReference type="Proteomes" id="UP000793456"/>
    </source>
</evidence>
<accession>A0ACD3QQQ1</accession>
<dbReference type="Proteomes" id="UP000793456">
    <property type="component" value="Chromosome XV"/>
</dbReference>
<organism evidence="1 2">
    <name type="scientific">Larimichthys crocea</name>
    <name type="common">Large yellow croaker</name>
    <name type="synonym">Pseudosciaena crocea</name>
    <dbReference type="NCBI Taxonomy" id="215358"/>
    <lineage>
        <taxon>Eukaryota</taxon>
        <taxon>Metazoa</taxon>
        <taxon>Chordata</taxon>
        <taxon>Craniata</taxon>
        <taxon>Vertebrata</taxon>
        <taxon>Euteleostomi</taxon>
        <taxon>Actinopterygii</taxon>
        <taxon>Neopterygii</taxon>
        <taxon>Teleostei</taxon>
        <taxon>Neoteleostei</taxon>
        <taxon>Acanthomorphata</taxon>
        <taxon>Eupercaria</taxon>
        <taxon>Sciaenidae</taxon>
        <taxon>Larimichthys</taxon>
    </lineage>
</organism>
<gene>
    <name evidence="1" type="ORF">E3U43_002281</name>
</gene>
<comment type="caution">
    <text evidence="1">The sequence shown here is derived from an EMBL/GenBank/DDBJ whole genome shotgun (WGS) entry which is preliminary data.</text>
</comment>
<proteinExistence type="predicted"/>
<reference evidence="1" key="1">
    <citation type="submission" date="2018-11" db="EMBL/GenBank/DDBJ databases">
        <title>The sequence and de novo assembly of Larimichthys crocea genome using PacBio and Hi-C technologies.</title>
        <authorList>
            <person name="Xu P."/>
            <person name="Chen B."/>
            <person name="Zhou Z."/>
            <person name="Ke Q."/>
            <person name="Wu Y."/>
            <person name="Bai H."/>
            <person name="Pu F."/>
        </authorList>
    </citation>
    <scope>NUCLEOTIDE SEQUENCE</scope>
    <source>
        <tissue evidence="1">Muscle</tissue>
    </source>
</reference>
<name>A0ACD3QQQ1_LARCR</name>